<sequence>MTQGMLIYLMGPSGSGKDSVLAALERRLENRRCRIARRIVTRGADLGGEEAIAVSFQAFEARESAGGFAMSWRANGLAYGIGLEIDTWLADGYLVVVNGSRAYLDEARRRYPQLEAVLLEVEPAVLRSRLLSRARESAAQIDARMARSAHFADRRGSATEGVLHIDNSGPLERAVESMLRLIDSLPGPQEGRSPGAG</sequence>
<evidence type="ECO:0000313" key="9">
    <source>
        <dbReference type="Proteomes" id="UP000183018"/>
    </source>
</evidence>
<dbReference type="InterPro" id="IPR012699">
    <property type="entry name" value="PhnN"/>
</dbReference>
<feature type="binding site" evidence="6">
    <location>
        <begin position="11"/>
        <end position="18"/>
    </location>
    <ligand>
        <name>ATP</name>
        <dbReference type="ChEBI" id="CHEBI:30616"/>
    </ligand>
</feature>
<comment type="similarity">
    <text evidence="6">Belongs to the ribose 1,5-bisphosphokinase family.</text>
</comment>
<reference evidence="9" key="1">
    <citation type="submission" date="2016-10" db="EMBL/GenBank/DDBJ databases">
        <authorList>
            <person name="Varghese N."/>
            <person name="Submissions S."/>
        </authorList>
    </citation>
    <scope>NUCLEOTIDE SEQUENCE [LARGE SCALE GENOMIC DNA]</scope>
    <source>
        <strain evidence="9">LMG 22563</strain>
    </source>
</reference>
<dbReference type="UniPathway" id="UPA00087">
    <property type="reaction ID" value="UER00175"/>
</dbReference>
<dbReference type="NCBIfam" id="TIGR02322">
    <property type="entry name" value="phosphon_PhnN"/>
    <property type="match status" value="1"/>
</dbReference>
<evidence type="ECO:0000259" key="7">
    <source>
        <dbReference type="SMART" id="SM00072"/>
    </source>
</evidence>
<dbReference type="GO" id="GO:0006015">
    <property type="term" value="P:5-phosphoribose 1-diphosphate biosynthetic process"/>
    <property type="evidence" value="ECO:0007669"/>
    <property type="project" value="UniProtKB-UniRule"/>
</dbReference>
<evidence type="ECO:0000256" key="6">
    <source>
        <dbReference type="HAMAP-Rule" id="MF_00836"/>
    </source>
</evidence>
<dbReference type="EC" id="2.7.4.23" evidence="6"/>
<keyword evidence="3 6" id="KW-0808">Transferase</keyword>
<dbReference type="Gene3D" id="3.40.50.300">
    <property type="entry name" value="P-loop containing nucleotide triphosphate hydrolases"/>
    <property type="match status" value="1"/>
</dbReference>
<dbReference type="GO" id="GO:0033863">
    <property type="term" value="F:ribose 1,5-bisphosphate phosphokinase activity"/>
    <property type="evidence" value="ECO:0007669"/>
    <property type="project" value="UniProtKB-UniRule"/>
</dbReference>
<proteinExistence type="inferred from homology"/>
<dbReference type="SUPFAM" id="SSF52540">
    <property type="entry name" value="P-loop containing nucleoside triphosphate hydrolases"/>
    <property type="match status" value="1"/>
</dbReference>
<evidence type="ECO:0000256" key="3">
    <source>
        <dbReference type="ARBA" id="ARBA00022679"/>
    </source>
</evidence>
<comment type="catalytic activity">
    <reaction evidence="1 6">
        <text>alpha-D-ribose 1,5-bisphosphate + ATP = 5-phospho-alpha-D-ribose 1-diphosphate + ADP</text>
        <dbReference type="Rhea" id="RHEA:20109"/>
        <dbReference type="ChEBI" id="CHEBI:30616"/>
        <dbReference type="ChEBI" id="CHEBI:58017"/>
        <dbReference type="ChEBI" id="CHEBI:68688"/>
        <dbReference type="ChEBI" id="CHEBI:456216"/>
        <dbReference type="EC" id="2.7.4.23"/>
    </reaction>
</comment>
<dbReference type="InterPro" id="IPR008145">
    <property type="entry name" value="GK/Ca_channel_bsu"/>
</dbReference>
<evidence type="ECO:0000256" key="4">
    <source>
        <dbReference type="ARBA" id="ARBA00022741"/>
    </source>
</evidence>
<keyword evidence="8" id="KW-0418">Kinase</keyword>
<accession>A0A1I3H3H4</accession>
<dbReference type="AlphaFoldDB" id="A0A1I3H3H4"/>
<evidence type="ECO:0000256" key="1">
    <source>
        <dbReference type="ARBA" id="ARBA00000373"/>
    </source>
</evidence>
<dbReference type="HAMAP" id="MF_00836">
    <property type="entry name" value="PhnN"/>
    <property type="match status" value="1"/>
</dbReference>
<dbReference type="NCBIfam" id="NF007485">
    <property type="entry name" value="PRK10078.1"/>
    <property type="match status" value="1"/>
</dbReference>
<comment type="pathway">
    <text evidence="2 6">Metabolic intermediate biosynthesis; 5-phospho-alpha-D-ribose 1-diphosphate biosynthesis; 5-phospho-alpha-D-ribose 1-diphosphate from D-ribose 5-phosphate (route II): step 3/3.</text>
</comment>
<evidence type="ECO:0000313" key="8">
    <source>
        <dbReference type="EMBL" id="SFI30090.1"/>
    </source>
</evidence>
<dbReference type="InterPro" id="IPR027417">
    <property type="entry name" value="P-loop_NTPase"/>
</dbReference>
<keyword evidence="9" id="KW-1185">Reference proteome</keyword>
<name>A0A1I3H3H4_9GAMM</name>
<gene>
    <name evidence="6" type="primary">phnN</name>
    <name evidence="8" type="ORF">SAMN05216602_0572</name>
</gene>
<evidence type="ECO:0000256" key="5">
    <source>
        <dbReference type="ARBA" id="ARBA00022840"/>
    </source>
</evidence>
<protein>
    <recommendedName>
        <fullName evidence="6">Ribose 1,5-bisphosphate phosphokinase PhnN</fullName>
        <ecNumber evidence="6">2.7.4.23</ecNumber>
    </recommendedName>
    <alternativeName>
        <fullName evidence="6">Ribose 1,5-bisphosphokinase</fullName>
    </alternativeName>
</protein>
<feature type="domain" description="Guanylate kinase/L-type calcium channel beta subunit" evidence="7">
    <location>
        <begin position="3"/>
        <end position="186"/>
    </location>
</feature>
<organism evidence="8 9">
    <name type="scientific">Phytopseudomonas argentinensis</name>
    <dbReference type="NCBI Taxonomy" id="289370"/>
    <lineage>
        <taxon>Bacteria</taxon>
        <taxon>Pseudomonadati</taxon>
        <taxon>Pseudomonadota</taxon>
        <taxon>Gammaproteobacteria</taxon>
        <taxon>Pseudomonadales</taxon>
        <taxon>Pseudomonadaceae</taxon>
        <taxon>Phytopseudomonas</taxon>
    </lineage>
</organism>
<comment type="function">
    <text evidence="6">Catalyzes the phosphorylation of ribose 1,5-bisphosphate to 5-phospho-D-ribosyl alpha-1-diphosphate (PRPP).</text>
</comment>
<keyword evidence="5 6" id="KW-0067">ATP-binding</keyword>
<dbReference type="STRING" id="289370.SAMN05216602_0572"/>
<dbReference type="Proteomes" id="UP000183018">
    <property type="component" value="Unassembled WGS sequence"/>
</dbReference>
<keyword evidence="4 6" id="KW-0547">Nucleotide-binding</keyword>
<dbReference type="SMART" id="SM00072">
    <property type="entry name" value="GuKc"/>
    <property type="match status" value="1"/>
</dbReference>
<evidence type="ECO:0000256" key="2">
    <source>
        <dbReference type="ARBA" id="ARBA00005069"/>
    </source>
</evidence>
<dbReference type="EMBL" id="FORC01000001">
    <property type="protein sequence ID" value="SFI30090.1"/>
    <property type="molecule type" value="Genomic_DNA"/>
</dbReference>
<dbReference type="OrthoDB" id="341217at2"/>
<dbReference type="GO" id="GO:0019634">
    <property type="term" value="P:organic phosphonate metabolic process"/>
    <property type="evidence" value="ECO:0007669"/>
    <property type="project" value="UniProtKB-UniRule"/>
</dbReference>
<dbReference type="GO" id="GO:0005524">
    <property type="term" value="F:ATP binding"/>
    <property type="evidence" value="ECO:0007669"/>
    <property type="project" value="UniProtKB-KW"/>
</dbReference>